<dbReference type="SUPFAM" id="SSF47384">
    <property type="entry name" value="Homodimeric domain of signal transducing histidine kinase"/>
    <property type="match status" value="1"/>
</dbReference>
<protein>
    <recommendedName>
        <fullName evidence="2">histidine kinase</fullName>
        <ecNumber evidence="2">2.7.13.3</ecNumber>
    </recommendedName>
</protein>
<dbReference type="Pfam" id="PF00512">
    <property type="entry name" value="HisKA"/>
    <property type="match status" value="1"/>
</dbReference>
<gene>
    <name evidence="4" type="ORF">OKA05_19540</name>
</gene>
<dbReference type="RefSeq" id="WP_343226979.1">
    <property type="nucleotide sequence ID" value="NZ_JAPDDT010000009.1"/>
</dbReference>
<sequence length="88" mass="9956">MSHPSNPDPVAPPWEKIIPQAVHDMRTPLSSMFTTVAVMRQLQAASTAPPQWERMLEMLERQVQTLSEQLARLQESPASFLKNGETEE</sequence>
<feature type="domain" description="Signal transduction histidine kinase dimerisation/phosphoacceptor" evidence="3">
    <location>
        <begin position="20"/>
        <end position="73"/>
    </location>
</feature>
<organism evidence="4 5">
    <name type="scientific">Luteolibacter arcticus</name>
    <dbReference type="NCBI Taxonomy" id="1581411"/>
    <lineage>
        <taxon>Bacteria</taxon>
        <taxon>Pseudomonadati</taxon>
        <taxon>Verrucomicrobiota</taxon>
        <taxon>Verrucomicrobiia</taxon>
        <taxon>Verrucomicrobiales</taxon>
        <taxon>Verrucomicrobiaceae</taxon>
        <taxon>Luteolibacter</taxon>
    </lineage>
</organism>
<evidence type="ECO:0000313" key="4">
    <source>
        <dbReference type="EMBL" id="MCW1924768.1"/>
    </source>
</evidence>
<dbReference type="CDD" id="cd00082">
    <property type="entry name" value="HisKA"/>
    <property type="match status" value="1"/>
</dbReference>
<dbReference type="EMBL" id="JAPDDT010000009">
    <property type="protein sequence ID" value="MCW1924768.1"/>
    <property type="molecule type" value="Genomic_DNA"/>
</dbReference>
<accession>A0ABT3GMN9</accession>
<comment type="catalytic activity">
    <reaction evidence="1">
        <text>ATP + protein L-histidine = ADP + protein N-phospho-L-histidine.</text>
        <dbReference type="EC" id="2.7.13.3"/>
    </reaction>
</comment>
<name>A0ABT3GMN9_9BACT</name>
<evidence type="ECO:0000313" key="5">
    <source>
        <dbReference type="Proteomes" id="UP001320876"/>
    </source>
</evidence>
<dbReference type="InterPro" id="IPR003661">
    <property type="entry name" value="HisK_dim/P_dom"/>
</dbReference>
<dbReference type="EC" id="2.7.13.3" evidence="2"/>
<dbReference type="InterPro" id="IPR036097">
    <property type="entry name" value="HisK_dim/P_sf"/>
</dbReference>
<comment type="caution">
    <text evidence="4">The sequence shown here is derived from an EMBL/GenBank/DDBJ whole genome shotgun (WGS) entry which is preliminary data.</text>
</comment>
<evidence type="ECO:0000259" key="3">
    <source>
        <dbReference type="Pfam" id="PF00512"/>
    </source>
</evidence>
<reference evidence="4 5" key="1">
    <citation type="submission" date="2022-10" db="EMBL/GenBank/DDBJ databases">
        <title>Luteolibacter arcticus strain CCTCC AB 2014275, whole genome shotgun sequencing project.</title>
        <authorList>
            <person name="Zhao G."/>
            <person name="Shen L."/>
        </authorList>
    </citation>
    <scope>NUCLEOTIDE SEQUENCE [LARGE SCALE GENOMIC DNA]</scope>
    <source>
        <strain evidence="4 5">CCTCC AB 2014275</strain>
    </source>
</reference>
<dbReference type="Gene3D" id="1.10.287.130">
    <property type="match status" value="1"/>
</dbReference>
<evidence type="ECO:0000256" key="1">
    <source>
        <dbReference type="ARBA" id="ARBA00000085"/>
    </source>
</evidence>
<evidence type="ECO:0000256" key="2">
    <source>
        <dbReference type="ARBA" id="ARBA00012438"/>
    </source>
</evidence>
<dbReference type="Proteomes" id="UP001320876">
    <property type="component" value="Unassembled WGS sequence"/>
</dbReference>
<keyword evidence="5" id="KW-1185">Reference proteome</keyword>
<proteinExistence type="predicted"/>